<evidence type="ECO:0000313" key="7">
    <source>
        <dbReference type="EMBL" id="CAI0394839.1"/>
    </source>
</evidence>
<dbReference type="InterPro" id="IPR010264">
    <property type="entry name" value="Self-incomp_S1"/>
</dbReference>
<evidence type="ECO:0000313" key="8">
    <source>
        <dbReference type="Proteomes" id="UP001154282"/>
    </source>
</evidence>
<accession>A0AAV0IDS9</accession>
<keyword evidence="5 6" id="KW-0732">Signal</keyword>
<name>A0AAV0IDS9_9ROSI</name>
<feature type="signal peptide" evidence="6">
    <location>
        <begin position="1"/>
        <end position="22"/>
    </location>
</feature>
<dbReference type="GO" id="GO:0005576">
    <property type="term" value="C:extracellular region"/>
    <property type="evidence" value="ECO:0007669"/>
    <property type="project" value="UniProtKB-SubCell"/>
</dbReference>
<evidence type="ECO:0000256" key="1">
    <source>
        <dbReference type="ARBA" id="ARBA00004613"/>
    </source>
</evidence>
<protein>
    <recommendedName>
        <fullName evidence="6">S-protein homolog</fullName>
    </recommendedName>
</protein>
<evidence type="ECO:0000256" key="3">
    <source>
        <dbReference type="ARBA" id="ARBA00022471"/>
    </source>
</evidence>
<comment type="subcellular location">
    <subcellularLocation>
        <location evidence="1 6">Secreted</location>
    </subcellularLocation>
</comment>
<keyword evidence="4 6" id="KW-0964">Secreted</keyword>
<dbReference type="AlphaFoldDB" id="A0AAV0IDS9"/>
<dbReference type="Pfam" id="PF05938">
    <property type="entry name" value="Self-incomp_S1"/>
    <property type="match status" value="1"/>
</dbReference>
<feature type="chain" id="PRO_5043113537" description="S-protein homolog" evidence="6">
    <location>
        <begin position="23"/>
        <end position="128"/>
    </location>
</feature>
<evidence type="ECO:0000256" key="2">
    <source>
        <dbReference type="ARBA" id="ARBA00005581"/>
    </source>
</evidence>
<evidence type="ECO:0000256" key="5">
    <source>
        <dbReference type="ARBA" id="ARBA00022729"/>
    </source>
</evidence>
<evidence type="ECO:0000256" key="6">
    <source>
        <dbReference type="RuleBase" id="RU367044"/>
    </source>
</evidence>
<evidence type="ECO:0000256" key="4">
    <source>
        <dbReference type="ARBA" id="ARBA00022525"/>
    </source>
</evidence>
<keyword evidence="8" id="KW-1185">Reference proteome</keyword>
<gene>
    <name evidence="7" type="ORF">LITE_LOCUS8474</name>
</gene>
<sequence length="128" mass="14432">MVMNKALLAAVALATTMIIMMARPSVQESVYITNHLTKRVLIVHCRSTDTDLGAHAVAVGASFHWNFRENIFGGTFFWCKLAVEDKRIYFLAYDEYVETFGTWFVCDDGVYGTPASRPAFLKAAWTRP</sequence>
<proteinExistence type="inferred from homology"/>
<reference evidence="7" key="1">
    <citation type="submission" date="2022-08" db="EMBL/GenBank/DDBJ databases">
        <authorList>
            <person name="Gutierrez-Valencia J."/>
        </authorList>
    </citation>
    <scope>NUCLEOTIDE SEQUENCE</scope>
</reference>
<dbReference type="GO" id="GO:0060320">
    <property type="term" value="P:rejection of self pollen"/>
    <property type="evidence" value="ECO:0007669"/>
    <property type="project" value="UniProtKB-KW"/>
</dbReference>
<dbReference type="PANTHER" id="PTHR31232:SF18">
    <property type="entry name" value="S-PROTEIN HOMOLOG"/>
    <property type="match status" value="1"/>
</dbReference>
<dbReference type="PANTHER" id="PTHR31232">
    <property type="match status" value="1"/>
</dbReference>
<keyword evidence="3 6" id="KW-0713">Self-incompatibility</keyword>
<comment type="caution">
    <text evidence="7">The sequence shown here is derived from an EMBL/GenBank/DDBJ whole genome shotgun (WGS) entry which is preliminary data.</text>
</comment>
<dbReference type="EMBL" id="CAMGYJ010000003">
    <property type="protein sequence ID" value="CAI0394839.1"/>
    <property type="molecule type" value="Genomic_DNA"/>
</dbReference>
<dbReference type="Proteomes" id="UP001154282">
    <property type="component" value="Unassembled WGS sequence"/>
</dbReference>
<organism evidence="7 8">
    <name type="scientific">Linum tenue</name>
    <dbReference type="NCBI Taxonomy" id="586396"/>
    <lineage>
        <taxon>Eukaryota</taxon>
        <taxon>Viridiplantae</taxon>
        <taxon>Streptophyta</taxon>
        <taxon>Embryophyta</taxon>
        <taxon>Tracheophyta</taxon>
        <taxon>Spermatophyta</taxon>
        <taxon>Magnoliopsida</taxon>
        <taxon>eudicotyledons</taxon>
        <taxon>Gunneridae</taxon>
        <taxon>Pentapetalae</taxon>
        <taxon>rosids</taxon>
        <taxon>fabids</taxon>
        <taxon>Malpighiales</taxon>
        <taxon>Linaceae</taxon>
        <taxon>Linum</taxon>
    </lineage>
</organism>
<comment type="similarity">
    <text evidence="2 6">Belongs to the plant self-incompatibility (S1) protein family.</text>
</comment>